<evidence type="ECO:0000313" key="2">
    <source>
        <dbReference type="Proteomes" id="UP001165186"/>
    </source>
</evidence>
<name>A0ACB5SK99_9PEZI</name>
<proteinExistence type="predicted"/>
<reference evidence="1" key="1">
    <citation type="submission" date="2024-09" db="EMBL/GenBank/DDBJ databases">
        <title>Draft Genome Sequences of Neofusicoccum parvum.</title>
        <authorList>
            <person name="Ashida A."/>
            <person name="Camagna M."/>
            <person name="Tanaka A."/>
            <person name="Takemoto D."/>
        </authorList>
    </citation>
    <scope>NUCLEOTIDE SEQUENCE</scope>
    <source>
        <strain evidence="1">PPO83</strain>
    </source>
</reference>
<gene>
    <name evidence="1" type="primary">g7828</name>
    <name evidence="1" type="ORF">NpPPO83_00007828</name>
</gene>
<dbReference type="Proteomes" id="UP001165186">
    <property type="component" value="Unassembled WGS sequence"/>
</dbReference>
<accession>A0ACB5SK99</accession>
<organism evidence="1 2">
    <name type="scientific">Neofusicoccum parvum</name>
    <dbReference type="NCBI Taxonomy" id="310453"/>
    <lineage>
        <taxon>Eukaryota</taxon>
        <taxon>Fungi</taxon>
        <taxon>Dikarya</taxon>
        <taxon>Ascomycota</taxon>
        <taxon>Pezizomycotina</taxon>
        <taxon>Dothideomycetes</taxon>
        <taxon>Dothideomycetes incertae sedis</taxon>
        <taxon>Botryosphaeriales</taxon>
        <taxon>Botryosphaeriaceae</taxon>
        <taxon>Neofusicoccum</taxon>
    </lineage>
</organism>
<evidence type="ECO:0000313" key="1">
    <source>
        <dbReference type="EMBL" id="GME45597.1"/>
    </source>
</evidence>
<dbReference type="EMBL" id="BSXG01000120">
    <property type="protein sequence ID" value="GME45597.1"/>
    <property type="molecule type" value="Genomic_DNA"/>
</dbReference>
<sequence>MAIYASSVSCMQIGTVLILEGAKRAQAFGYNKATTSPNDARSRTFWVLYCLEKMISFNTGKSSVLNDSDISCTIAPLPEPAFGNFDWLLTFVKHTRLLARLHATLYSVSAAGRSLEYYRAAVQQLLGELEAWKSTIPSNLKPGEALQPHALPGSQMIMIYIMVNYLYYNTALTLHRAALQLEIEGQETGCLSPKSGNVQREASMLALIKSARSILELTRFIEVEPHTPIWVLAAVPLGALFVLFDLVIHNPNHAETSTNLAVLDGASDISGTRLDSGVYENYYMATDLSTGTNMMEIFGAYDPGIDAMFGFVEENW</sequence>
<comment type="caution">
    <text evidence="1">The sequence shown here is derived from an EMBL/GenBank/DDBJ whole genome shotgun (WGS) entry which is preliminary data.</text>
</comment>
<keyword evidence="2" id="KW-1185">Reference proteome</keyword>
<protein>
    <submittedName>
        <fullName evidence="1">Uncharacterized protein</fullName>
    </submittedName>
</protein>